<dbReference type="KEGG" id="cace:CACET_c09150"/>
<dbReference type="Gene3D" id="1.10.287.950">
    <property type="entry name" value="Methyl-accepting chemotaxis protein"/>
    <property type="match status" value="1"/>
</dbReference>
<dbReference type="PANTHER" id="PTHR32089:SF112">
    <property type="entry name" value="LYSOZYME-LIKE PROTEIN-RELATED"/>
    <property type="match status" value="1"/>
</dbReference>
<evidence type="ECO:0000256" key="1">
    <source>
        <dbReference type="ARBA" id="ARBA00023224"/>
    </source>
</evidence>
<dbReference type="PANTHER" id="PTHR32089">
    <property type="entry name" value="METHYL-ACCEPTING CHEMOTAXIS PROTEIN MCPB"/>
    <property type="match status" value="1"/>
</dbReference>
<accession>A0A0D8IEF7</accession>
<dbReference type="InterPro" id="IPR004089">
    <property type="entry name" value="MCPsignal_dom"/>
</dbReference>
<evidence type="ECO:0000313" key="3">
    <source>
        <dbReference type="EMBL" id="AKL94422.1"/>
    </source>
</evidence>
<dbReference type="SUPFAM" id="SSF58104">
    <property type="entry name" value="Methyl-accepting chemotaxis protein (MCP) signaling domain"/>
    <property type="match status" value="1"/>
</dbReference>
<dbReference type="GO" id="GO:0016020">
    <property type="term" value="C:membrane"/>
    <property type="evidence" value="ECO:0007669"/>
    <property type="project" value="InterPro"/>
</dbReference>
<dbReference type="Pfam" id="PF00015">
    <property type="entry name" value="MCPsignal"/>
    <property type="match status" value="1"/>
</dbReference>
<dbReference type="Proteomes" id="UP000035704">
    <property type="component" value="Chromosome"/>
</dbReference>
<dbReference type="PROSITE" id="PS50111">
    <property type="entry name" value="CHEMOTAXIS_TRANSDUC_2"/>
    <property type="match status" value="1"/>
</dbReference>
<evidence type="ECO:0000313" key="4">
    <source>
        <dbReference type="Proteomes" id="UP000035704"/>
    </source>
</evidence>
<dbReference type="EMBL" id="CP009687">
    <property type="protein sequence ID" value="AKL94422.1"/>
    <property type="molecule type" value="Genomic_DNA"/>
</dbReference>
<gene>
    <name evidence="3" type="primary">yoaH</name>
    <name evidence="3" type="ORF">CACET_c09150</name>
</gene>
<proteinExistence type="inferred from homology"/>
<organism evidence="3 4">
    <name type="scientific">Clostridium aceticum</name>
    <dbReference type="NCBI Taxonomy" id="84022"/>
    <lineage>
        <taxon>Bacteria</taxon>
        <taxon>Bacillati</taxon>
        <taxon>Bacillota</taxon>
        <taxon>Clostridia</taxon>
        <taxon>Eubacteriales</taxon>
        <taxon>Clostridiaceae</taxon>
        <taxon>Clostridium</taxon>
    </lineage>
</organism>
<dbReference type="GO" id="GO:0004888">
    <property type="term" value="F:transmembrane signaling receptor activity"/>
    <property type="evidence" value="ECO:0007669"/>
    <property type="project" value="InterPro"/>
</dbReference>
<dbReference type="PATRIC" id="fig|84022.5.peg.2412"/>
<keyword evidence="1" id="KW-0807">Transducer</keyword>
<evidence type="ECO:0000256" key="2">
    <source>
        <dbReference type="ARBA" id="ARBA00029447"/>
    </source>
</evidence>
<dbReference type="PRINTS" id="PR00260">
    <property type="entry name" value="CHEMTRNSDUCR"/>
</dbReference>
<sequence>MKWKFFNKAAKENLEGDHAKTVVVQEGLEDQENQEHQQELLEVVVDVTKLIRKTIEKTSETNGFIAQKNNIMVQNVIQESAALQQADANVSEVVAHIENISHVTGEVAKTTNEAFNLATQGNDIVASLGEQMQVIDTTFKQFLGIIDLLKSNSKEIEGFTNTIQTISSQTNLLSLNASIEAARAGEHGRGFAVVANEVKKLSEETVQASSEINQKIQTMTKTMEETYSKIEKSVEEISKGMEITNLTENIFDGMLKFQTQIKDKMNEIWSTTETNSNKIAMIAEIWHQISKHAMENAGSMEELADKNEEQTVHFIDLLSFVYQMEDILGDLKKEIVQDIKKNNNN</sequence>
<dbReference type="OrthoDB" id="9816519at2"/>
<keyword evidence="4" id="KW-1185">Reference proteome</keyword>
<comment type="similarity">
    <text evidence="2">Belongs to the methyl-accepting chemotaxis (MCP) protein family.</text>
</comment>
<protein>
    <submittedName>
        <fullName evidence="3">Methyl-accepting chemotaxis protein YoaH</fullName>
    </submittedName>
</protein>
<dbReference type="GO" id="GO:0006935">
    <property type="term" value="P:chemotaxis"/>
    <property type="evidence" value="ECO:0007669"/>
    <property type="project" value="InterPro"/>
</dbReference>
<reference evidence="3 4" key="1">
    <citation type="submission" date="2014-10" db="EMBL/GenBank/DDBJ databases">
        <title>Genome sequence of Clostridium aceticum DSM 1496.</title>
        <authorList>
            <person name="Poehlein A."/>
            <person name="Schiel-Bengelsdorf B."/>
            <person name="Gottschalk G."/>
            <person name="Duerre P."/>
            <person name="Daniel R."/>
        </authorList>
    </citation>
    <scope>NUCLEOTIDE SEQUENCE [LARGE SCALE GENOMIC DNA]</scope>
    <source>
        <strain evidence="3 4">DSM 1496</strain>
    </source>
</reference>
<dbReference type="InterPro" id="IPR004090">
    <property type="entry name" value="Chemotax_Me-accpt_rcpt"/>
</dbReference>
<name>A0A0D8IEF7_9CLOT</name>
<dbReference type="GO" id="GO:0007165">
    <property type="term" value="P:signal transduction"/>
    <property type="evidence" value="ECO:0007669"/>
    <property type="project" value="UniProtKB-KW"/>
</dbReference>
<dbReference type="STRING" id="84022.CACET_c09150"/>
<dbReference type="AlphaFoldDB" id="A0A0D8IEF7"/>
<dbReference type="RefSeq" id="WP_044823435.1">
    <property type="nucleotide sequence ID" value="NZ_CP009687.1"/>
</dbReference>
<dbReference type="SMART" id="SM00283">
    <property type="entry name" value="MA"/>
    <property type="match status" value="1"/>
</dbReference>